<dbReference type="SUPFAM" id="SSF46689">
    <property type="entry name" value="Homeodomain-like"/>
    <property type="match status" value="1"/>
</dbReference>
<comment type="caution">
    <text evidence="4">The sequence shown here is derived from an EMBL/GenBank/DDBJ whole genome shotgun (WGS) entry which is preliminary data.</text>
</comment>
<dbReference type="PANTHER" id="PTHR30055">
    <property type="entry name" value="HTH-TYPE TRANSCRIPTIONAL REGULATOR RUTR"/>
    <property type="match status" value="1"/>
</dbReference>
<dbReference type="Gene3D" id="1.10.10.60">
    <property type="entry name" value="Homeodomain-like"/>
    <property type="match status" value="1"/>
</dbReference>
<proteinExistence type="predicted"/>
<dbReference type="OrthoDB" id="956698at2"/>
<dbReference type="Pfam" id="PF00440">
    <property type="entry name" value="TetR_N"/>
    <property type="match status" value="1"/>
</dbReference>
<dbReference type="InterPro" id="IPR009057">
    <property type="entry name" value="Homeodomain-like_sf"/>
</dbReference>
<evidence type="ECO:0000313" key="4">
    <source>
        <dbReference type="EMBL" id="REH44523.1"/>
    </source>
</evidence>
<dbReference type="InterPro" id="IPR050109">
    <property type="entry name" value="HTH-type_TetR-like_transc_reg"/>
</dbReference>
<protein>
    <submittedName>
        <fullName evidence="4">AcrR family transcriptional regulator</fullName>
    </submittedName>
</protein>
<dbReference type="Gene3D" id="1.10.357.10">
    <property type="entry name" value="Tetracycline Repressor, domain 2"/>
    <property type="match status" value="1"/>
</dbReference>
<feature type="domain" description="HTH tetR-type" evidence="3">
    <location>
        <begin position="16"/>
        <end position="76"/>
    </location>
</feature>
<dbReference type="AlphaFoldDB" id="A0A3E0HFJ5"/>
<dbReference type="Proteomes" id="UP000256269">
    <property type="component" value="Unassembled WGS sequence"/>
</dbReference>
<evidence type="ECO:0000256" key="1">
    <source>
        <dbReference type="ARBA" id="ARBA00023125"/>
    </source>
</evidence>
<reference evidence="4 5" key="1">
    <citation type="submission" date="2018-08" db="EMBL/GenBank/DDBJ databases">
        <title>Genomic Encyclopedia of Archaeal and Bacterial Type Strains, Phase II (KMG-II): from individual species to whole genera.</title>
        <authorList>
            <person name="Goeker M."/>
        </authorList>
    </citation>
    <scope>NUCLEOTIDE SEQUENCE [LARGE SCALE GENOMIC DNA]</scope>
    <source>
        <strain evidence="4 5">DSM 45791</strain>
    </source>
</reference>
<dbReference type="InterPro" id="IPR041347">
    <property type="entry name" value="MftR_C"/>
</dbReference>
<organism evidence="4 5">
    <name type="scientific">Kutzneria buriramensis</name>
    <dbReference type="NCBI Taxonomy" id="1045776"/>
    <lineage>
        <taxon>Bacteria</taxon>
        <taxon>Bacillati</taxon>
        <taxon>Actinomycetota</taxon>
        <taxon>Actinomycetes</taxon>
        <taxon>Pseudonocardiales</taxon>
        <taxon>Pseudonocardiaceae</taxon>
        <taxon>Kutzneria</taxon>
    </lineage>
</organism>
<dbReference type="InterPro" id="IPR001647">
    <property type="entry name" value="HTH_TetR"/>
</dbReference>
<keyword evidence="1 2" id="KW-0238">DNA-binding</keyword>
<evidence type="ECO:0000313" key="5">
    <source>
        <dbReference type="Proteomes" id="UP000256269"/>
    </source>
</evidence>
<evidence type="ECO:0000256" key="2">
    <source>
        <dbReference type="PROSITE-ProRule" id="PRU00335"/>
    </source>
</evidence>
<keyword evidence="5" id="KW-1185">Reference proteome</keyword>
<dbReference type="PRINTS" id="PR00455">
    <property type="entry name" value="HTHTETR"/>
</dbReference>
<name>A0A3E0HFJ5_9PSEU</name>
<dbReference type="PROSITE" id="PS50977">
    <property type="entry name" value="HTH_TETR_2"/>
    <property type="match status" value="1"/>
</dbReference>
<dbReference type="PANTHER" id="PTHR30055:SF226">
    <property type="entry name" value="HTH-TYPE TRANSCRIPTIONAL REGULATOR PKSA"/>
    <property type="match status" value="1"/>
</dbReference>
<accession>A0A3E0HFJ5</accession>
<dbReference type="EMBL" id="QUNO01000008">
    <property type="protein sequence ID" value="REH44523.1"/>
    <property type="molecule type" value="Genomic_DNA"/>
</dbReference>
<dbReference type="RefSeq" id="WP_147328605.1">
    <property type="nucleotide sequence ID" value="NZ_CP144375.1"/>
</dbReference>
<dbReference type="Pfam" id="PF17754">
    <property type="entry name" value="TetR_C_14"/>
    <property type="match status" value="1"/>
</dbReference>
<gene>
    <name evidence="4" type="ORF">BCF44_1083</name>
</gene>
<evidence type="ECO:0000259" key="3">
    <source>
        <dbReference type="PROSITE" id="PS50977"/>
    </source>
</evidence>
<dbReference type="GO" id="GO:0003700">
    <property type="term" value="F:DNA-binding transcription factor activity"/>
    <property type="evidence" value="ECO:0007669"/>
    <property type="project" value="TreeGrafter"/>
</dbReference>
<sequence>MADTRRNSALRELTRQAVRARIAEAAMALFVANGYERTTVDHVAESVGMSARSVFRYFPTKEDMVVGHLDEVGVKIADALEARPTTESAWTAVRHALKHHIEELAADPETNLAIATMLIDAPSLLPALLAKQARWVDGLAPNLTQRLDGPLNLRPLKARAIAFAALACLNNAVDEWTRTGGAKPVGRTLDALIAAVRG</sequence>
<dbReference type="GO" id="GO:0000976">
    <property type="term" value="F:transcription cis-regulatory region binding"/>
    <property type="evidence" value="ECO:0007669"/>
    <property type="project" value="TreeGrafter"/>
</dbReference>
<feature type="DNA-binding region" description="H-T-H motif" evidence="2">
    <location>
        <begin position="39"/>
        <end position="58"/>
    </location>
</feature>